<dbReference type="AlphaFoldDB" id="A0A1H5TRH7"/>
<dbReference type="Pfam" id="PF14247">
    <property type="entry name" value="DUF4344"/>
    <property type="match status" value="2"/>
</dbReference>
<dbReference type="InterPro" id="IPR025644">
    <property type="entry name" value="DUF4344"/>
</dbReference>
<keyword evidence="1" id="KW-0732">Signal</keyword>
<sequence>MKPASLIASLAAVFCATPSHADDVAFVEANILSIFYHELGHALIDTENLPIFGREEDAADIFSIFFIDATFKEDAAIAVAADAALGFRAEARENGGDVAWWGLHSADQQRFYTTVCVFYGANPDERGHLIKQFNLPEERVESCPSEYDQANHSWGHVLDVLSIDEPSDTLVYSGDRGDDASLTEQIIAEEVDFLNEYYALSHTVTVSIEDCDEANAFYEPEDRTIIMCSEFEGYLFDLAEKR</sequence>
<organism evidence="2 3">
    <name type="scientific">Thalassococcus halodurans</name>
    <dbReference type="NCBI Taxonomy" id="373675"/>
    <lineage>
        <taxon>Bacteria</taxon>
        <taxon>Pseudomonadati</taxon>
        <taxon>Pseudomonadota</taxon>
        <taxon>Alphaproteobacteria</taxon>
        <taxon>Rhodobacterales</taxon>
        <taxon>Roseobacteraceae</taxon>
        <taxon>Thalassococcus</taxon>
    </lineage>
</organism>
<protein>
    <submittedName>
        <fullName evidence="2">Putative metallopeptidase</fullName>
    </submittedName>
</protein>
<keyword evidence="3" id="KW-1185">Reference proteome</keyword>
<dbReference type="Proteomes" id="UP000236752">
    <property type="component" value="Unassembled WGS sequence"/>
</dbReference>
<feature type="chain" id="PRO_5009285376" evidence="1">
    <location>
        <begin position="22"/>
        <end position="242"/>
    </location>
</feature>
<feature type="signal peptide" evidence="1">
    <location>
        <begin position="1"/>
        <end position="21"/>
    </location>
</feature>
<accession>A0A1H5TRH7</accession>
<evidence type="ECO:0000313" key="3">
    <source>
        <dbReference type="Proteomes" id="UP000236752"/>
    </source>
</evidence>
<evidence type="ECO:0000313" key="2">
    <source>
        <dbReference type="EMBL" id="SEF65384.1"/>
    </source>
</evidence>
<name>A0A1H5TRH7_9RHOB</name>
<proteinExistence type="predicted"/>
<dbReference type="RefSeq" id="WP_103909065.1">
    <property type="nucleotide sequence ID" value="NZ_FNUZ01000001.1"/>
</dbReference>
<dbReference type="EMBL" id="FNUZ01000001">
    <property type="protein sequence ID" value="SEF65384.1"/>
    <property type="molecule type" value="Genomic_DNA"/>
</dbReference>
<evidence type="ECO:0000256" key="1">
    <source>
        <dbReference type="SAM" id="SignalP"/>
    </source>
</evidence>
<gene>
    <name evidence="2" type="ORF">SAMN04488045_0715</name>
</gene>
<reference evidence="2 3" key="1">
    <citation type="submission" date="2016-10" db="EMBL/GenBank/DDBJ databases">
        <authorList>
            <person name="de Groot N.N."/>
        </authorList>
    </citation>
    <scope>NUCLEOTIDE SEQUENCE [LARGE SCALE GENOMIC DNA]</scope>
    <source>
        <strain evidence="2 3">DSM 26915</strain>
    </source>
</reference>
<dbReference type="OrthoDB" id="935695at2"/>